<dbReference type="InterPro" id="IPR011102">
    <property type="entry name" value="Sig_transdc_His_kinase_HWE"/>
</dbReference>
<dbReference type="EMBL" id="QDKQ01000047">
    <property type="protein sequence ID" value="PVM88516.1"/>
    <property type="molecule type" value="Genomic_DNA"/>
</dbReference>
<evidence type="ECO:0000256" key="8">
    <source>
        <dbReference type="ARBA" id="ARBA00022679"/>
    </source>
</evidence>
<evidence type="ECO:0000259" key="16">
    <source>
        <dbReference type="PROSITE" id="PS50112"/>
    </source>
</evidence>
<dbReference type="GO" id="GO:0004673">
    <property type="term" value="F:protein histidine kinase activity"/>
    <property type="evidence" value="ECO:0007669"/>
    <property type="project" value="UniProtKB-EC"/>
</dbReference>
<name>A0A2T9JXS2_9CAUL</name>
<dbReference type="SMART" id="SM00091">
    <property type="entry name" value="PAS"/>
    <property type="match status" value="2"/>
</dbReference>
<evidence type="ECO:0000313" key="19">
    <source>
        <dbReference type="Proteomes" id="UP000245073"/>
    </source>
</evidence>
<accession>A0A2T9JXS2</accession>
<dbReference type="InterPro" id="IPR035965">
    <property type="entry name" value="PAS-like_dom_sf"/>
</dbReference>
<keyword evidence="19" id="KW-1185">Reference proteome</keyword>
<keyword evidence="8" id="KW-0808">Transferase</keyword>
<evidence type="ECO:0000313" key="18">
    <source>
        <dbReference type="EMBL" id="PVM88516.1"/>
    </source>
</evidence>
<evidence type="ECO:0000256" key="3">
    <source>
        <dbReference type="ARBA" id="ARBA00022543"/>
    </source>
</evidence>
<keyword evidence="7" id="KW-0288">FMN</keyword>
<evidence type="ECO:0000256" key="11">
    <source>
        <dbReference type="ARBA" id="ARBA00022777"/>
    </source>
</evidence>
<evidence type="ECO:0000256" key="9">
    <source>
        <dbReference type="ARBA" id="ARBA00022737"/>
    </source>
</evidence>
<protein>
    <recommendedName>
        <fullName evidence="2">histidine kinase</fullName>
        <ecNumber evidence="2">2.7.13.3</ecNumber>
    </recommendedName>
</protein>
<dbReference type="InterPro" id="IPR013655">
    <property type="entry name" value="PAS_fold_3"/>
</dbReference>
<keyword evidence="10" id="KW-0547">Nucleotide-binding</keyword>
<dbReference type="AlphaFoldDB" id="A0A2T9JXS2"/>
<evidence type="ECO:0000256" key="7">
    <source>
        <dbReference type="ARBA" id="ARBA00022643"/>
    </source>
</evidence>
<gene>
    <name evidence="18" type="ORF">DDF67_13270</name>
</gene>
<evidence type="ECO:0000256" key="12">
    <source>
        <dbReference type="ARBA" id="ARBA00022840"/>
    </source>
</evidence>
<keyword evidence="5" id="KW-0716">Sensory transduction</keyword>
<dbReference type="SMART" id="SM00911">
    <property type="entry name" value="HWE_HK"/>
    <property type="match status" value="1"/>
</dbReference>
<evidence type="ECO:0000256" key="13">
    <source>
        <dbReference type="ARBA" id="ARBA00022991"/>
    </source>
</evidence>
<dbReference type="InterPro" id="IPR013656">
    <property type="entry name" value="PAS_4"/>
</dbReference>
<dbReference type="Pfam" id="PF08447">
    <property type="entry name" value="PAS_3"/>
    <property type="match status" value="1"/>
</dbReference>
<keyword evidence="13" id="KW-0157">Chromophore</keyword>
<keyword evidence="12" id="KW-0067">ATP-binding</keyword>
<evidence type="ECO:0000256" key="2">
    <source>
        <dbReference type="ARBA" id="ARBA00012438"/>
    </source>
</evidence>
<dbReference type="SUPFAM" id="SSF55785">
    <property type="entry name" value="PYP-like sensor domain (PAS domain)"/>
    <property type="match status" value="2"/>
</dbReference>
<dbReference type="GO" id="GO:0005524">
    <property type="term" value="F:ATP binding"/>
    <property type="evidence" value="ECO:0007669"/>
    <property type="project" value="UniProtKB-KW"/>
</dbReference>
<evidence type="ECO:0000256" key="5">
    <source>
        <dbReference type="ARBA" id="ARBA00022606"/>
    </source>
</evidence>
<dbReference type="OrthoDB" id="9760752at2"/>
<dbReference type="PANTHER" id="PTHR41523">
    <property type="entry name" value="TWO-COMPONENT SYSTEM SENSOR PROTEIN"/>
    <property type="match status" value="1"/>
</dbReference>
<keyword evidence="11" id="KW-0418">Kinase</keyword>
<dbReference type="SMART" id="SM00086">
    <property type="entry name" value="PAC"/>
    <property type="match status" value="1"/>
</dbReference>
<dbReference type="CDD" id="cd00130">
    <property type="entry name" value="PAS"/>
    <property type="match status" value="1"/>
</dbReference>
<feature type="domain" description="PAC" evidence="17">
    <location>
        <begin position="183"/>
        <end position="235"/>
    </location>
</feature>
<dbReference type="RefSeq" id="WP_109101359.1">
    <property type="nucleotide sequence ID" value="NZ_QDKQ01000047.1"/>
</dbReference>
<dbReference type="Proteomes" id="UP000245073">
    <property type="component" value="Unassembled WGS sequence"/>
</dbReference>
<keyword evidence="9" id="KW-0677">Repeat</keyword>
<keyword evidence="6" id="KW-0285">Flavoprotein</keyword>
<dbReference type="PROSITE" id="PS50112">
    <property type="entry name" value="PAS"/>
    <property type="match status" value="1"/>
</dbReference>
<dbReference type="InterPro" id="IPR000700">
    <property type="entry name" value="PAS-assoc_C"/>
</dbReference>
<sequence length="574" mass="62884">MLRVVAKAPANLALLDVDGAYLAASGPHRRLLGLSSSGEIGGQRLHVLKPELAERFDALLALHLSGRPARLKVRVNRAGPLCWWTLTPGPDGSYLLWSEEDVGERHGADDARFRPIFDKAALGVAHVALTGDFLDVNSRFCSITGYSAERLLSMGFQAITHPEDLAKDLRLMEALIRGEVETYSLEKRYLRGDGSTIWVNLTASAVRDELGEPQAFIAIVEDIEERRAVAEALKISEAQARDQLEELEAIYQSSPVGLAFLTPELRYVRINHRLAEMNGVEIGAHLGRSVGEVAPALFDQIRDIAERLAGQSTAKAYEVHGETRAAPGQERYWLEYWVPLTRPDGALRGYNVVVEEITEQRRNEERRKLLMDELNHRVRNTLAVVQSIARQTFAGVQDEDPKQAFEARLLALAAAHAVLVQDSWSAADLAQIATAAIGLQSADRLSMTGPPVAVSPETAVSLSLVLHELATNAIKYGALANHDGRIELTWAFEQDGLILIWRERDGPKVETPTRRGFGSRLLSRAFSGQNDRATIDLRPEGLSCTIRLNATALVLKSNSPIESCGQANAPGSAC</sequence>
<evidence type="ECO:0000256" key="6">
    <source>
        <dbReference type="ARBA" id="ARBA00022630"/>
    </source>
</evidence>
<evidence type="ECO:0000259" key="17">
    <source>
        <dbReference type="PROSITE" id="PS50113"/>
    </source>
</evidence>
<keyword evidence="14" id="KW-0843">Virulence</keyword>
<proteinExistence type="predicted"/>
<comment type="caution">
    <text evidence="18">The sequence shown here is derived from an EMBL/GenBank/DDBJ whole genome shotgun (WGS) entry which is preliminary data.</text>
</comment>
<organism evidence="18 19">
    <name type="scientific">Caulobacter endophyticus</name>
    <dbReference type="NCBI Taxonomy" id="2172652"/>
    <lineage>
        <taxon>Bacteria</taxon>
        <taxon>Pseudomonadati</taxon>
        <taxon>Pseudomonadota</taxon>
        <taxon>Alphaproteobacteria</taxon>
        <taxon>Caulobacterales</taxon>
        <taxon>Caulobacteraceae</taxon>
        <taxon>Caulobacter</taxon>
    </lineage>
</organism>
<evidence type="ECO:0000256" key="14">
    <source>
        <dbReference type="ARBA" id="ARBA00023026"/>
    </source>
</evidence>
<dbReference type="Pfam" id="PF07536">
    <property type="entry name" value="HWE_HK"/>
    <property type="match status" value="1"/>
</dbReference>
<dbReference type="Pfam" id="PF08448">
    <property type="entry name" value="PAS_4"/>
    <property type="match status" value="1"/>
</dbReference>
<dbReference type="Gene3D" id="3.30.450.20">
    <property type="entry name" value="PAS domain"/>
    <property type="match status" value="2"/>
</dbReference>
<comment type="catalytic activity">
    <reaction evidence="1">
        <text>ATP + protein L-histidine = ADP + protein N-phospho-L-histidine.</text>
        <dbReference type="EC" id="2.7.13.3"/>
    </reaction>
</comment>
<dbReference type="InterPro" id="IPR000014">
    <property type="entry name" value="PAS"/>
</dbReference>
<dbReference type="PROSITE" id="PS50113">
    <property type="entry name" value="PAC"/>
    <property type="match status" value="1"/>
</dbReference>
<evidence type="ECO:0000256" key="1">
    <source>
        <dbReference type="ARBA" id="ARBA00000085"/>
    </source>
</evidence>
<evidence type="ECO:0000256" key="10">
    <source>
        <dbReference type="ARBA" id="ARBA00022741"/>
    </source>
</evidence>
<dbReference type="InterPro" id="IPR036890">
    <property type="entry name" value="HATPase_C_sf"/>
</dbReference>
<dbReference type="InterPro" id="IPR001610">
    <property type="entry name" value="PAC"/>
</dbReference>
<dbReference type="Gene3D" id="3.30.565.10">
    <property type="entry name" value="Histidine kinase-like ATPase, C-terminal domain"/>
    <property type="match status" value="1"/>
</dbReference>
<dbReference type="SUPFAM" id="SSF55874">
    <property type="entry name" value="ATPase domain of HSP90 chaperone/DNA topoisomerase II/histidine kinase"/>
    <property type="match status" value="1"/>
</dbReference>
<dbReference type="PANTHER" id="PTHR41523:SF8">
    <property type="entry name" value="ETHYLENE RESPONSE SENSOR PROTEIN"/>
    <property type="match status" value="1"/>
</dbReference>
<feature type="domain" description="PAS" evidence="16">
    <location>
        <begin position="109"/>
        <end position="179"/>
    </location>
</feature>
<dbReference type="NCBIfam" id="TIGR00229">
    <property type="entry name" value="sensory_box"/>
    <property type="match status" value="2"/>
</dbReference>
<keyword evidence="4" id="KW-0597">Phosphoprotein</keyword>
<keyword evidence="15" id="KW-0675">Receptor</keyword>
<dbReference type="EC" id="2.7.13.3" evidence="2"/>
<evidence type="ECO:0000256" key="4">
    <source>
        <dbReference type="ARBA" id="ARBA00022553"/>
    </source>
</evidence>
<keyword evidence="3" id="KW-0600">Photoreceptor protein</keyword>
<evidence type="ECO:0000256" key="15">
    <source>
        <dbReference type="ARBA" id="ARBA00023170"/>
    </source>
</evidence>
<reference evidence="18 19" key="1">
    <citation type="submission" date="2018-04" db="EMBL/GenBank/DDBJ databases">
        <title>The genome sequence of Caulobacter sp. 744.</title>
        <authorList>
            <person name="Gao J."/>
            <person name="Sun J."/>
        </authorList>
    </citation>
    <scope>NUCLEOTIDE SEQUENCE [LARGE SCALE GENOMIC DNA]</scope>
    <source>
        <strain evidence="18 19">774</strain>
    </source>
</reference>
<dbReference type="GO" id="GO:0009881">
    <property type="term" value="F:photoreceptor activity"/>
    <property type="evidence" value="ECO:0007669"/>
    <property type="project" value="UniProtKB-KW"/>
</dbReference>